<dbReference type="GO" id="GO:0033214">
    <property type="term" value="P:siderophore-iron import into cell"/>
    <property type="evidence" value="ECO:0007669"/>
    <property type="project" value="TreeGrafter"/>
</dbReference>
<dbReference type="InterPro" id="IPR000522">
    <property type="entry name" value="ABC_transptr_permease_BtuC"/>
</dbReference>
<dbReference type="AlphaFoldDB" id="A0A098S7D7"/>
<feature type="transmembrane region" description="Helical" evidence="8">
    <location>
        <begin position="328"/>
        <end position="347"/>
    </location>
</feature>
<comment type="subcellular location">
    <subcellularLocation>
        <location evidence="1">Cell membrane</location>
        <topology evidence="1">Multi-pass membrane protein</topology>
    </subcellularLocation>
</comment>
<proteinExistence type="inferred from homology"/>
<evidence type="ECO:0000256" key="1">
    <source>
        <dbReference type="ARBA" id="ARBA00004651"/>
    </source>
</evidence>
<keyword evidence="5 8" id="KW-0812">Transmembrane</keyword>
<protein>
    <recommendedName>
        <fullName evidence="11">Iron ABC transporter</fullName>
    </recommendedName>
</protein>
<feature type="transmembrane region" description="Helical" evidence="8">
    <location>
        <begin position="75"/>
        <end position="92"/>
    </location>
</feature>
<evidence type="ECO:0000256" key="4">
    <source>
        <dbReference type="ARBA" id="ARBA00022475"/>
    </source>
</evidence>
<dbReference type="PANTHER" id="PTHR30472">
    <property type="entry name" value="FERRIC ENTEROBACTIN TRANSPORT SYSTEM PERMEASE PROTEIN"/>
    <property type="match status" value="1"/>
</dbReference>
<evidence type="ECO:0000256" key="3">
    <source>
        <dbReference type="ARBA" id="ARBA00022448"/>
    </source>
</evidence>
<sequence>MIQSLPKYRSLSRLLSPPVLTLLLAISALCALLIGAYSLPVQQVGLVLGERLLGLEAGLPQTLTYLVWDIRLPRILLSVFVGGGLAIAGAAVQGLFRNPLADPALIGVTSGAMVFAVAGILFSASVLGVIGSWLGYATVTVMAFTGSLLTTFLVYWLASSKGYTSVVTMLLAGVAITALGGALTGLMTYFSDEDELRDITFWTLGSLGGANWQMLALLVPLVLLPAFILWRQSSQLDLLLLGEREAAYTGVNTQRTKWIVIGCAALIVGACVAVSGVIAFVALVVPHLVRLIQGPRHRSLLLGSALLGGLLMVWADTAARTLIAPAELPIGILTALLGAPFFIWLLLKTKRSL</sequence>
<feature type="transmembrane region" description="Helical" evidence="8">
    <location>
        <begin position="210"/>
        <end position="230"/>
    </location>
</feature>
<dbReference type="GO" id="GO:0022857">
    <property type="term" value="F:transmembrane transporter activity"/>
    <property type="evidence" value="ECO:0007669"/>
    <property type="project" value="InterPro"/>
</dbReference>
<evidence type="ECO:0000256" key="8">
    <source>
        <dbReference type="SAM" id="Phobius"/>
    </source>
</evidence>
<reference evidence="9 10" key="1">
    <citation type="journal article" date="2014" name="Int. J. Syst. Evol. Microbiol.">
        <title>Phaeodactylibacter xiamenensis gen. nov., sp. nov., a member of the family Saprospiraceae isolated from the marine alga Phaeodactylum tricornutum.</title>
        <authorList>
            <person name="Chen Z.Jr."/>
            <person name="Lei X."/>
            <person name="Lai Q."/>
            <person name="Li Y."/>
            <person name="Zhang B."/>
            <person name="Zhang J."/>
            <person name="Zhang H."/>
            <person name="Yang L."/>
            <person name="Zheng W."/>
            <person name="Tian Y."/>
            <person name="Yu Z."/>
            <person name="Xu H.Jr."/>
            <person name="Zheng T."/>
        </authorList>
    </citation>
    <scope>NUCLEOTIDE SEQUENCE [LARGE SCALE GENOMIC DNA]</scope>
    <source>
        <strain evidence="9 10">KD52</strain>
    </source>
</reference>
<evidence type="ECO:0000256" key="2">
    <source>
        <dbReference type="ARBA" id="ARBA00007935"/>
    </source>
</evidence>
<dbReference type="Gene3D" id="1.10.3470.10">
    <property type="entry name" value="ABC transporter involved in vitamin B12 uptake, BtuC"/>
    <property type="match status" value="1"/>
</dbReference>
<dbReference type="STRING" id="1524460.IX84_18450"/>
<keyword evidence="3" id="KW-0813">Transport</keyword>
<keyword evidence="10" id="KW-1185">Reference proteome</keyword>
<keyword evidence="4" id="KW-1003">Cell membrane</keyword>
<name>A0A098S7D7_9BACT</name>
<evidence type="ECO:0008006" key="11">
    <source>
        <dbReference type="Google" id="ProtNLM"/>
    </source>
</evidence>
<keyword evidence="7 8" id="KW-0472">Membrane</keyword>
<feature type="transmembrane region" description="Helical" evidence="8">
    <location>
        <begin position="258"/>
        <end position="285"/>
    </location>
</feature>
<evidence type="ECO:0000313" key="9">
    <source>
        <dbReference type="EMBL" id="KGE87007.1"/>
    </source>
</evidence>
<gene>
    <name evidence="9" type="ORF">IX84_18450</name>
</gene>
<evidence type="ECO:0000256" key="5">
    <source>
        <dbReference type="ARBA" id="ARBA00022692"/>
    </source>
</evidence>
<feature type="transmembrane region" description="Helical" evidence="8">
    <location>
        <begin position="170"/>
        <end position="190"/>
    </location>
</feature>
<dbReference type="Proteomes" id="UP000029736">
    <property type="component" value="Unassembled WGS sequence"/>
</dbReference>
<accession>A0A098S7D7</accession>
<evidence type="ECO:0000313" key="10">
    <source>
        <dbReference type="Proteomes" id="UP000029736"/>
    </source>
</evidence>
<organism evidence="9 10">
    <name type="scientific">Phaeodactylibacter xiamenensis</name>
    <dbReference type="NCBI Taxonomy" id="1524460"/>
    <lineage>
        <taxon>Bacteria</taxon>
        <taxon>Pseudomonadati</taxon>
        <taxon>Bacteroidota</taxon>
        <taxon>Saprospiria</taxon>
        <taxon>Saprospirales</taxon>
        <taxon>Haliscomenobacteraceae</taxon>
        <taxon>Phaeodactylibacter</taxon>
    </lineage>
</organism>
<dbReference type="EMBL" id="JPOS01000039">
    <property type="protein sequence ID" value="KGE87007.1"/>
    <property type="molecule type" value="Genomic_DNA"/>
</dbReference>
<dbReference type="Pfam" id="PF01032">
    <property type="entry name" value="FecCD"/>
    <property type="match status" value="1"/>
</dbReference>
<dbReference type="PANTHER" id="PTHR30472:SF25">
    <property type="entry name" value="ABC TRANSPORTER PERMEASE PROTEIN MJ0876-RELATED"/>
    <property type="match status" value="1"/>
</dbReference>
<feature type="transmembrane region" description="Helical" evidence="8">
    <location>
        <begin position="297"/>
        <end position="316"/>
    </location>
</feature>
<dbReference type="OrthoDB" id="9811721at2"/>
<keyword evidence="6 8" id="KW-1133">Transmembrane helix</keyword>
<evidence type="ECO:0000256" key="7">
    <source>
        <dbReference type="ARBA" id="ARBA00023136"/>
    </source>
</evidence>
<comment type="caution">
    <text evidence="9">The sequence shown here is derived from an EMBL/GenBank/DDBJ whole genome shotgun (WGS) entry which is preliminary data.</text>
</comment>
<dbReference type="SUPFAM" id="SSF81345">
    <property type="entry name" value="ABC transporter involved in vitamin B12 uptake, BtuC"/>
    <property type="match status" value="1"/>
</dbReference>
<comment type="similarity">
    <text evidence="2">Belongs to the binding-protein-dependent transport system permease family. FecCD subfamily.</text>
</comment>
<dbReference type="InterPro" id="IPR037294">
    <property type="entry name" value="ABC_BtuC-like"/>
</dbReference>
<dbReference type="FunFam" id="1.10.3470.10:FF:000001">
    <property type="entry name" value="Vitamin B12 ABC transporter permease BtuC"/>
    <property type="match status" value="1"/>
</dbReference>
<dbReference type="CDD" id="cd06550">
    <property type="entry name" value="TM_ABC_iron-siderophores_like"/>
    <property type="match status" value="1"/>
</dbReference>
<dbReference type="GO" id="GO:0005886">
    <property type="term" value="C:plasma membrane"/>
    <property type="evidence" value="ECO:0007669"/>
    <property type="project" value="UniProtKB-SubCell"/>
</dbReference>
<evidence type="ECO:0000256" key="6">
    <source>
        <dbReference type="ARBA" id="ARBA00022989"/>
    </source>
</evidence>
<feature type="transmembrane region" description="Helical" evidence="8">
    <location>
        <begin position="133"/>
        <end position="158"/>
    </location>
</feature>
<dbReference type="RefSeq" id="WP_044223644.1">
    <property type="nucleotide sequence ID" value="NZ_JBKAGJ010000008.1"/>
</dbReference>
<feature type="transmembrane region" description="Helical" evidence="8">
    <location>
        <begin position="104"/>
        <end position="127"/>
    </location>
</feature>